<keyword evidence="2" id="KW-0732">Signal</keyword>
<evidence type="ECO:0000256" key="1">
    <source>
        <dbReference type="SAM" id="MobiDB-lite"/>
    </source>
</evidence>
<reference evidence="3" key="1">
    <citation type="journal article" date="2019" name="Emerg. Microbes Infect.">
        <title>Comprehensive subspecies identification of 175 nontuberculous mycobacteria species based on 7547 genomic profiles.</title>
        <authorList>
            <person name="Matsumoto Y."/>
            <person name="Kinjo T."/>
            <person name="Motooka D."/>
            <person name="Nabeya D."/>
            <person name="Jung N."/>
            <person name="Uechi K."/>
            <person name="Horii T."/>
            <person name="Iida T."/>
            <person name="Fujita J."/>
            <person name="Nakamura S."/>
        </authorList>
    </citation>
    <scope>NUCLEOTIDE SEQUENCE [LARGE SCALE GENOMIC DNA]</scope>
    <source>
        <strain evidence="3">JCM 13671</strain>
    </source>
</reference>
<dbReference type="Proteomes" id="UP000466931">
    <property type="component" value="Chromosome"/>
</dbReference>
<dbReference type="EMBL" id="AP022612">
    <property type="protein sequence ID" value="BBZ36145.1"/>
    <property type="molecule type" value="Genomic_DNA"/>
</dbReference>
<protein>
    <submittedName>
        <fullName evidence="3">Uncharacterized protein</fullName>
    </submittedName>
</protein>
<feature type="compositionally biased region" description="Pro residues" evidence="1">
    <location>
        <begin position="29"/>
        <end position="41"/>
    </location>
</feature>
<dbReference type="AlphaFoldDB" id="A0A7I7Y362"/>
<feature type="region of interest" description="Disordered" evidence="1">
    <location>
        <begin position="26"/>
        <end position="52"/>
    </location>
</feature>
<gene>
    <name evidence="3" type="ORF">MCNF_47500</name>
</gene>
<feature type="chain" id="PRO_5043456352" evidence="2">
    <location>
        <begin position="27"/>
        <end position="150"/>
    </location>
</feature>
<feature type="signal peptide" evidence="2">
    <location>
        <begin position="1"/>
        <end position="26"/>
    </location>
</feature>
<reference evidence="3" key="2">
    <citation type="submission" date="2020-02" db="EMBL/GenBank/DDBJ databases">
        <authorList>
            <person name="Matsumoto Y."/>
            <person name="Motooka D."/>
            <person name="Nakamura S."/>
        </authorList>
    </citation>
    <scope>NUCLEOTIDE SEQUENCE</scope>
    <source>
        <strain evidence="3">JCM 13671</strain>
    </source>
</reference>
<organism evidence="3 4">
    <name type="scientific">Mycolicibacterium confluentis</name>
    <dbReference type="NCBI Taxonomy" id="28047"/>
    <lineage>
        <taxon>Bacteria</taxon>
        <taxon>Bacillati</taxon>
        <taxon>Actinomycetota</taxon>
        <taxon>Actinomycetes</taxon>
        <taxon>Mycobacteriales</taxon>
        <taxon>Mycobacteriaceae</taxon>
        <taxon>Mycolicibacterium</taxon>
    </lineage>
</organism>
<dbReference type="OrthoDB" id="166978at2"/>
<proteinExistence type="predicted"/>
<keyword evidence="4" id="KW-1185">Reference proteome</keyword>
<evidence type="ECO:0000313" key="3">
    <source>
        <dbReference type="EMBL" id="BBZ36145.1"/>
    </source>
</evidence>
<sequence length="150" mass="15209">MRSKQTIGLAAALAVAGWCASTAISAAEPTPPGPPPGPAPGPTATIEGSGTYAVGTDITPGTYSSAGPVEGKVCYWKRTNGEEIVDNAMSKKQQVVKIEASDTSFKTSDCQQWQRIDDCLPGCAPAGASPAEILGQLGRIVLTNPGPPAG</sequence>
<name>A0A7I7Y362_9MYCO</name>
<accession>A0A7I7Y362</accession>
<dbReference type="RefSeq" id="WP_085151949.1">
    <property type="nucleotide sequence ID" value="NZ_AP022612.1"/>
</dbReference>
<evidence type="ECO:0000313" key="4">
    <source>
        <dbReference type="Proteomes" id="UP000466931"/>
    </source>
</evidence>
<evidence type="ECO:0000256" key="2">
    <source>
        <dbReference type="SAM" id="SignalP"/>
    </source>
</evidence>